<keyword evidence="1" id="KW-0175">Coiled coil</keyword>
<keyword evidence="2" id="KW-1133">Transmembrane helix</keyword>
<feature type="coiled-coil region" evidence="1">
    <location>
        <begin position="33"/>
        <end position="60"/>
    </location>
</feature>
<feature type="transmembrane region" description="Helical" evidence="2">
    <location>
        <begin position="13"/>
        <end position="34"/>
    </location>
</feature>
<accession>R7TRE9</accession>
<dbReference type="AlphaFoldDB" id="R7TRE9"/>
<dbReference type="Proteomes" id="UP000014760">
    <property type="component" value="Unassembled WGS sequence"/>
</dbReference>
<evidence type="ECO:0000313" key="4">
    <source>
        <dbReference type="EnsemblMetazoa" id="CapteP214043"/>
    </source>
</evidence>
<dbReference type="EMBL" id="AMQN01000294">
    <property type="status" value="NOT_ANNOTATED_CDS"/>
    <property type="molecule type" value="Genomic_DNA"/>
</dbReference>
<evidence type="ECO:0000256" key="2">
    <source>
        <dbReference type="SAM" id="Phobius"/>
    </source>
</evidence>
<dbReference type="EnsemblMetazoa" id="CapteT214043">
    <property type="protein sequence ID" value="CapteP214043"/>
    <property type="gene ID" value="CapteG214043"/>
</dbReference>
<gene>
    <name evidence="3" type="ORF">CAPTEDRAFT_214043</name>
</gene>
<reference evidence="5" key="1">
    <citation type="submission" date="2012-12" db="EMBL/GenBank/DDBJ databases">
        <authorList>
            <person name="Hellsten U."/>
            <person name="Grimwood J."/>
            <person name="Chapman J.A."/>
            <person name="Shapiro H."/>
            <person name="Aerts A."/>
            <person name="Otillar R.P."/>
            <person name="Terry A.Y."/>
            <person name="Boore J.L."/>
            <person name="Simakov O."/>
            <person name="Marletaz F."/>
            <person name="Cho S.-J."/>
            <person name="Edsinger-Gonzales E."/>
            <person name="Havlak P."/>
            <person name="Kuo D.-H."/>
            <person name="Larsson T."/>
            <person name="Lv J."/>
            <person name="Arendt D."/>
            <person name="Savage R."/>
            <person name="Osoegawa K."/>
            <person name="de Jong P."/>
            <person name="Lindberg D.R."/>
            <person name="Seaver E.C."/>
            <person name="Weisblat D.A."/>
            <person name="Putnam N.H."/>
            <person name="Grigoriev I.V."/>
            <person name="Rokhsar D.S."/>
        </authorList>
    </citation>
    <scope>NUCLEOTIDE SEQUENCE</scope>
    <source>
        <strain evidence="5">I ESC-2004</strain>
    </source>
</reference>
<keyword evidence="2" id="KW-0472">Membrane</keyword>
<keyword evidence="5" id="KW-1185">Reference proteome</keyword>
<reference evidence="4" key="3">
    <citation type="submission" date="2015-06" db="UniProtKB">
        <authorList>
            <consortium name="EnsemblMetazoa"/>
        </authorList>
    </citation>
    <scope>IDENTIFICATION</scope>
</reference>
<dbReference type="HOGENOM" id="CLU_1422719_0_0_1"/>
<evidence type="ECO:0000256" key="1">
    <source>
        <dbReference type="SAM" id="Coils"/>
    </source>
</evidence>
<evidence type="ECO:0000313" key="5">
    <source>
        <dbReference type="Proteomes" id="UP000014760"/>
    </source>
</evidence>
<keyword evidence="2" id="KW-0812">Transmembrane</keyword>
<dbReference type="EMBL" id="KB309537">
    <property type="protein sequence ID" value="ELT94071.1"/>
    <property type="molecule type" value="Genomic_DNA"/>
</dbReference>
<protein>
    <submittedName>
        <fullName evidence="3 4">Uncharacterized protein</fullName>
    </submittedName>
</protein>
<name>R7TRE9_CAPTE</name>
<reference evidence="3 5" key="2">
    <citation type="journal article" date="2013" name="Nature">
        <title>Insights into bilaterian evolution from three spiralian genomes.</title>
        <authorList>
            <person name="Simakov O."/>
            <person name="Marletaz F."/>
            <person name="Cho S.J."/>
            <person name="Edsinger-Gonzales E."/>
            <person name="Havlak P."/>
            <person name="Hellsten U."/>
            <person name="Kuo D.H."/>
            <person name="Larsson T."/>
            <person name="Lv J."/>
            <person name="Arendt D."/>
            <person name="Savage R."/>
            <person name="Osoegawa K."/>
            <person name="de Jong P."/>
            <person name="Grimwood J."/>
            <person name="Chapman J.A."/>
            <person name="Shapiro H."/>
            <person name="Aerts A."/>
            <person name="Otillar R.P."/>
            <person name="Terry A.Y."/>
            <person name="Boore J.L."/>
            <person name="Grigoriev I.V."/>
            <person name="Lindberg D.R."/>
            <person name="Seaver E.C."/>
            <person name="Weisblat D.A."/>
            <person name="Putnam N.H."/>
            <person name="Rokhsar D.S."/>
        </authorList>
    </citation>
    <scope>NUCLEOTIDE SEQUENCE</scope>
    <source>
        <strain evidence="3 5">I ESC-2004</strain>
    </source>
</reference>
<evidence type="ECO:0000313" key="3">
    <source>
        <dbReference type="EMBL" id="ELT94071.1"/>
    </source>
</evidence>
<proteinExistence type="predicted"/>
<sequence length="191" mass="22036">MSIMINRSVMHKLSIGISVGSAVFLIIFVCIGYAERTQRIRKAERKKMEAEEMKKMERQRRWRYRKPHADNQVTVTPDGVRILVPNWYLVAHNCMRWANKYKHQKRSPYVAHVLRAAEANWKLGDFARLEANNDVTKGNTKNKKVTVGAMAEMKPGSDDDVVVNDLRRLSRLDLRELAHRCSTPSAADVLF</sequence>
<organism evidence="3">
    <name type="scientific">Capitella teleta</name>
    <name type="common">Polychaete worm</name>
    <dbReference type="NCBI Taxonomy" id="283909"/>
    <lineage>
        <taxon>Eukaryota</taxon>
        <taxon>Metazoa</taxon>
        <taxon>Spiralia</taxon>
        <taxon>Lophotrochozoa</taxon>
        <taxon>Annelida</taxon>
        <taxon>Polychaeta</taxon>
        <taxon>Sedentaria</taxon>
        <taxon>Scolecida</taxon>
        <taxon>Capitellidae</taxon>
        <taxon>Capitella</taxon>
    </lineage>
</organism>